<gene>
    <name evidence="1" type="ORF">I6H06_02530</name>
    <name evidence="2" type="ORF">NFI99_02245</name>
</gene>
<evidence type="ECO:0000313" key="3">
    <source>
        <dbReference type="Proteomes" id="UP000594892"/>
    </source>
</evidence>
<reference evidence="1 3" key="1">
    <citation type="submission" date="2020-12" db="EMBL/GenBank/DDBJ databases">
        <title>FDA dAtabase for Regulatory Grade micrObial Sequences (FDA-ARGOS): Supporting development and validation of Infectious Disease Dx tests.</title>
        <authorList>
            <person name="Minogue T."/>
            <person name="Wolcott M."/>
            <person name="Wasieloski L."/>
            <person name="Aguilar W."/>
            <person name="Moore D."/>
            <person name="Jaissle J."/>
            <person name="Tallon L."/>
            <person name="Sadzewicz L."/>
            <person name="Zhao X."/>
            <person name="Boylan J."/>
            <person name="Ott S."/>
            <person name="Bowen H."/>
            <person name="Vavikolanu K."/>
            <person name="Mehta A."/>
            <person name="Aluvathingal J."/>
            <person name="Nadendla S."/>
            <person name="Yan Y."/>
            <person name="Sichtig H."/>
        </authorList>
    </citation>
    <scope>NUCLEOTIDE SEQUENCE [LARGE SCALE GENOMIC DNA]</scope>
    <source>
        <strain evidence="1 3">FDAARGOS_949</strain>
    </source>
</reference>
<dbReference type="GeneID" id="45699043"/>
<reference evidence="2" key="2">
    <citation type="submission" date="2022-06" db="EMBL/GenBank/DDBJ databases">
        <title>Draft genome sequence of Burkholderia glumae strain GR20004 isolated from rice panicle showing bacterial panicle blight.</title>
        <authorList>
            <person name="Choi S.Y."/>
            <person name="Lee Y.H."/>
        </authorList>
    </citation>
    <scope>NUCLEOTIDE SEQUENCE</scope>
    <source>
        <strain evidence="2">GR20004</strain>
    </source>
</reference>
<keyword evidence="4" id="KW-1185">Reference proteome</keyword>
<sequence length="72" mass="8067">MNATTLDLRNLRRPHIRCVNRADIHEAFLKTRLPTCLMKYMSDEIASDMLNGIFESASETGAMGISARPNIS</sequence>
<protein>
    <submittedName>
        <fullName evidence="1">Uncharacterized protein</fullName>
    </submittedName>
</protein>
<organism evidence="1 3">
    <name type="scientific">Burkholderia glumae</name>
    <name type="common">Pseudomonas glumae</name>
    <dbReference type="NCBI Taxonomy" id="337"/>
    <lineage>
        <taxon>Bacteria</taxon>
        <taxon>Pseudomonadati</taxon>
        <taxon>Pseudomonadota</taxon>
        <taxon>Betaproteobacteria</taxon>
        <taxon>Burkholderiales</taxon>
        <taxon>Burkholderiaceae</taxon>
        <taxon>Burkholderia</taxon>
    </lineage>
</organism>
<dbReference type="Proteomes" id="UP001056386">
    <property type="component" value="Chromosome 2"/>
</dbReference>
<dbReference type="EMBL" id="CP099583">
    <property type="protein sequence ID" value="USS43317.1"/>
    <property type="molecule type" value="Genomic_DNA"/>
</dbReference>
<proteinExistence type="predicted"/>
<evidence type="ECO:0000313" key="2">
    <source>
        <dbReference type="EMBL" id="USS43317.1"/>
    </source>
</evidence>
<dbReference type="EMBL" id="CP065600">
    <property type="protein sequence ID" value="QPQ90648.1"/>
    <property type="molecule type" value="Genomic_DNA"/>
</dbReference>
<dbReference type="RefSeq" id="WP_144415946.1">
    <property type="nucleotide sequence ID" value="NZ_CP021075.1"/>
</dbReference>
<evidence type="ECO:0000313" key="4">
    <source>
        <dbReference type="Proteomes" id="UP001056386"/>
    </source>
</evidence>
<dbReference type="Proteomes" id="UP000594892">
    <property type="component" value="Chromosome 1"/>
</dbReference>
<accession>A0AAP9XXW6</accession>
<dbReference type="AlphaFoldDB" id="A0AAP9XXW6"/>
<name>A0AAP9XXW6_BURGL</name>
<evidence type="ECO:0000313" key="1">
    <source>
        <dbReference type="EMBL" id="QPQ90648.1"/>
    </source>
</evidence>